<dbReference type="PANTHER" id="PTHR32278">
    <property type="entry name" value="F-BOX DOMAIN-CONTAINING PROTEIN"/>
    <property type="match status" value="1"/>
</dbReference>
<dbReference type="OrthoDB" id="1918565at2759"/>
<proteinExistence type="predicted"/>
<accession>A0A3S3N7L1</accession>
<comment type="caution">
    <text evidence="2">The sequence shown here is derived from an EMBL/GenBank/DDBJ whole genome shotgun (WGS) entry which is preliminary data.</text>
</comment>
<evidence type="ECO:0000313" key="2">
    <source>
        <dbReference type="EMBL" id="RWR97333.1"/>
    </source>
</evidence>
<organism evidence="2 3">
    <name type="scientific">Cinnamomum micranthum f. kanehirae</name>
    <dbReference type="NCBI Taxonomy" id="337451"/>
    <lineage>
        <taxon>Eukaryota</taxon>
        <taxon>Viridiplantae</taxon>
        <taxon>Streptophyta</taxon>
        <taxon>Embryophyta</taxon>
        <taxon>Tracheophyta</taxon>
        <taxon>Spermatophyta</taxon>
        <taxon>Magnoliopsida</taxon>
        <taxon>Magnoliidae</taxon>
        <taxon>Laurales</taxon>
        <taxon>Lauraceae</taxon>
        <taxon>Cinnamomum</taxon>
    </lineage>
</organism>
<dbReference type="PANTHER" id="PTHR32278:SF111">
    <property type="entry name" value="F-BOX PROTEIN PP2-B12-RELATED"/>
    <property type="match status" value="1"/>
</dbReference>
<evidence type="ECO:0000313" key="3">
    <source>
        <dbReference type="Proteomes" id="UP000283530"/>
    </source>
</evidence>
<dbReference type="Gene3D" id="1.20.1280.50">
    <property type="match status" value="1"/>
</dbReference>
<dbReference type="Pfam" id="PF14299">
    <property type="entry name" value="PP2"/>
    <property type="match status" value="1"/>
</dbReference>
<dbReference type="InterPro" id="IPR025886">
    <property type="entry name" value="PP2-like"/>
</dbReference>
<feature type="domain" description="F-box" evidence="1">
    <location>
        <begin position="22"/>
        <end position="64"/>
    </location>
</feature>
<evidence type="ECO:0000259" key="1">
    <source>
        <dbReference type="Pfam" id="PF12937"/>
    </source>
</evidence>
<dbReference type="EMBL" id="QPKB01000013">
    <property type="protein sequence ID" value="RWR97333.1"/>
    <property type="molecule type" value="Genomic_DNA"/>
</dbReference>
<keyword evidence="3" id="KW-1185">Reference proteome</keyword>
<protein>
    <submittedName>
        <fullName evidence="2">Putative F-box protein PP2-B12</fullName>
    </submittedName>
</protein>
<dbReference type="AlphaFoldDB" id="A0A3S3N7L1"/>
<dbReference type="SUPFAM" id="SSF81383">
    <property type="entry name" value="F-box domain"/>
    <property type="match status" value="1"/>
</dbReference>
<dbReference type="InterPro" id="IPR001810">
    <property type="entry name" value="F-box_dom"/>
</dbReference>
<gene>
    <name evidence="2" type="ORF">CKAN_02676100</name>
</gene>
<name>A0A3S3N7L1_9MAGN</name>
<dbReference type="CDD" id="cd22162">
    <property type="entry name" value="F-box_AtSKIP3-like"/>
    <property type="match status" value="1"/>
</dbReference>
<dbReference type="Pfam" id="PF12937">
    <property type="entry name" value="F-box-like"/>
    <property type="match status" value="1"/>
</dbReference>
<sequence length="284" mass="33146">MAMEKIKRRRNMDGEEEVDDLFSRLPEGCISHILSFTSPRDTCRLCAVSRLFHSASECDQIWAGFVQSGCLDIRERFDFSFWLGTLGISSNKELFFRLTYPVLIDYGTMSFSVDKVTGKRCFMLSAVLLRVYSIEPLEFWKWHTFYRSRFPVYLTFWNVCWLDIEGKINTSMLSSKTTYRAYFVFGMTGGCSYDFYHSEISVQLGSFSSNHRSEVCDSVRCWLWDVWHDWVPQRRSDGWMEIVIGDFFVDEAVEGEVLMSLIMAAGDYMETLFVVEGIDIRPLF</sequence>
<dbReference type="STRING" id="337451.A0A3S3N7L1"/>
<reference evidence="2 3" key="1">
    <citation type="journal article" date="2019" name="Nat. Plants">
        <title>Stout camphor tree genome fills gaps in understanding of flowering plant genome evolution.</title>
        <authorList>
            <person name="Chaw S.M."/>
            <person name="Liu Y.C."/>
            <person name="Wu Y.W."/>
            <person name="Wang H.Y."/>
            <person name="Lin C.I."/>
            <person name="Wu C.S."/>
            <person name="Ke H.M."/>
            <person name="Chang L.Y."/>
            <person name="Hsu C.Y."/>
            <person name="Yang H.T."/>
            <person name="Sudianto E."/>
            <person name="Hsu M.H."/>
            <person name="Wu K.P."/>
            <person name="Wang L.N."/>
            <person name="Leebens-Mack J.H."/>
            <person name="Tsai I.J."/>
        </authorList>
    </citation>
    <scope>NUCLEOTIDE SEQUENCE [LARGE SCALE GENOMIC DNA]</scope>
    <source>
        <strain evidence="3">cv. Chaw 1501</strain>
        <tissue evidence="2">Young leaves</tissue>
    </source>
</reference>
<dbReference type="InterPro" id="IPR036047">
    <property type="entry name" value="F-box-like_dom_sf"/>
</dbReference>
<dbReference type="Proteomes" id="UP000283530">
    <property type="component" value="Unassembled WGS sequence"/>
</dbReference>